<keyword evidence="1" id="KW-0812">Transmembrane</keyword>
<dbReference type="EMBL" id="CAMAPF010000133">
    <property type="protein sequence ID" value="CAH9105966.1"/>
    <property type="molecule type" value="Genomic_DNA"/>
</dbReference>
<evidence type="ECO:0000313" key="4">
    <source>
        <dbReference type="Proteomes" id="UP001152523"/>
    </source>
</evidence>
<dbReference type="EMBL" id="CAMAPF010001002">
    <property type="protein sequence ID" value="CAH9137959.1"/>
    <property type="molecule type" value="Genomic_DNA"/>
</dbReference>
<reference evidence="3" key="1">
    <citation type="submission" date="2022-07" db="EMBL/GenBank/DDBJ databases">
        <authorList>
            <person name="Macas J."/>
            <person name="Novak P."/>
            <person name="Neumann P."/>
        </authorList>
    </citation>
    <scope>NUCLEOTIDE SEQUENCE</scope>
</reference>
<evidence type="ECO:0000313" key="3">
    <source>
        <dbReference type="EMBL" id="CAH9137959.1"/>
    </source>
</evidence>
<feature type="transmembrane region" description="Helical" evidence="1">
    <location>
        <begin position="37"/>
        <end position="58"/>
    </location>
</feature>
<sequence>MAIKEKALVGIVVAGNAVGAICGIIVVVLHVPPKVDTATQVIAGIGIVCAVIALGFFGCQTGRKNRILRCSVHGWLYWITWLLTIAGGLCVVFRLVPIGFGIAFCLFAAGFAWWCYSIKAADSSN</sequence>
<protein>
    <submittedName>
        <fullName evidence="3">Uncharacterized protein</fullName>
    </submittedName>
</protein>
<accession>A0AAV0FQR8</accession>
<keyword evidence="1" id="KW-0472">Membrane</keyword>
<feature type="transmembrane region" description="Helical" evidence="1">
    <location>
        <begin position="7"/>
        <end position="31"/>
    </location>
</feature>
<gene>
    <name evidence="2" type="ORF">CEPIT_LOCUS17399</name>
    <name evidence="3" type="ORF">CEPIT_LOCUS36435</name>
</gene>
<dbReference type="AlphaFoldDB" id="A0AAV0FQR8"/>
<keyword evidence="4" id="KW-1185">Reference proteome</keyword>
<organism evidence="3 4">
    <name type="scientific">Cuscuta epithymum</name>
    <dbReference type="NCBI Taxonomy" id="186058"/>
    <lineage>
        <taxon>Eukaryota</taxon>
        <taxon>Viridiplantae</taxon>
        <taxon>Streptophyta</taxon>
        <taxon>Embryophyta</taxon>
        <taxon>Tracheophyta</taxon>
        <taxon>Spermatophyta</taxon>
        <taxon>Magnoliopsida</taxon>
        <taxon>eudicotyledons</taxon>
        <taxon>Gunneridae</taxon>
        <taxon>Pentapetalae</taxon>
        <taxon>asterids</taxon>
        <taxon>lamiids</taxon>
        <taxon>Solanales</taxon>
        <taxon>Convolvulaceae</taxon>
        <taxon>Cuscuteae</taxon>
        <taxon>Cuscuta</taxon>
        <taxon>Cuscuta subgen. Cuscuta</taxon>
    </lineage>
</organism>
<feature type="transmembrane region" description="Helical" evidence="1">
    <location>
        <begin position="95"/>
        <end position="116"/>
    </location>
</feature>
<feature type="transmembrane region" description="Helical" evidence="1">
    <location>
        <begin position="70"/>
        <end position="89"/>
    </location>
</feature>
<name>A0AAV0FQR8_9ASTE</name>
<keyword evidence="1" id="KW-1133">Transmembrane helix</keyword>
<comment type="caution">
    <text evidence="3">The sequence shown here is derived from an EMBL/GenBank/DDBJ whole genome shotgun (WGS) entry which is preliminary data.</text>
</comment>
<evidence type="ECO:0000256" key="1">
    <source>
        <dbReference type="SAM" id="Phobius"/>
    </source>
</evidence>
<dbReference type="Proteomes" id="UP001152523">
    <property type="component" value="Unassembled WGS sequence"/>
</dbReference>
<evidence type="ECO:0000313" key="2">
    <source>
        <dbReference type="EMBL" id="CAH9105966.1"/>
    </source>
</evidence>
<proteinExistence type="predicted"/>